<evidence type="ECO:0000313" key="5">
    <source>
        <dbReference type="Proteomes" id="UP000673375"/>
    </source>
</evidence>
<dbReference type="Pfam" id="PF07508">
    <property type="entry name" value="Recombinase"/>
    <property type="match status" value="1"/>
</dbReference>
<dbReference type="InterPro" id="IPR011109">
    <property type="entry name" value="DNA_bind_recombinase_dom"/>
</dbReference>
<dbReference type="InterPro" id="IPR025827">
    <property type="entry name" value="Zn_ribbon_recom_dom"/>
</dbReference>
<dbReference type="SUPFAM" id="SSF53041">
    <property type="entry name" value="Resolvase-like"/>
    <property type="match status" value="1"/>
</dbReference>
<proteinExistence type="predicted"/>
<sequence>MEQLRTANHRTLTTKKVWKVAIYLRLSQEDGKDESLSVSNQRKIIYDYLETDFSGKYEVVETYIDDGISGVTTTHRPDFLRMISDVEAGRVDTIICKSLARAFRNTGDQNKHLREVFPQYQTRFITIDTPYIDTFLNPRQAYSMEVEFHGMFNGNYPILISEEVNKTFRAMRKRGEATSGYAPYGYVKGDTEETKNKFFIDEEAAKIVRNIYQWYVYDGMSQLGIVKKLNSLGMTTPTERKKQLGINYFSNHKKLSGMWTAATISRILKNESYIGNMVQGREKVVSPVLKTRVTVDKSEWVIVENTHEPIVSKELFEKAQKLQATRRRTPKNERVPELFSGILYCADCGMRMNHKKSVKQLKTGEKAYRHYVCSTFAMRSKEACSNHCIRYEDLKGAILSVIQNQIKTVDGLAKIISKAEKKKVASNDKLALRKNLSTKQTELTNTERISDDLYIDWKTGTLSKDEYMRMKSSFEEKISHLKQIIQAIQKEIEEKENNNDIVMPYLETFLEYKNTKELTRSMLIDLVERIEVHEDKSISINFRFADVHDKITQAFTE</sequence>
<keyword evidence="5" id="KW-1185">Reference proteome</keyword>
<dbReference type="EMBL" id="JAEDXU010000003">
    <property type="protein sequence ID" value="MBP1046171.1"/>
    <property type="molecule type" value="Genomic_DNA"/>
</dbReference>
<dbReference type="InterPro" id="IPR036162">
    <property type="entry name" value="Resolvase-like_N_sf"/>
</dbReference>
<dbReference type="InterPro" id="IPR050639">
    <property type="entry name" value="SSR_resolvase"/>
</dbReference>
<dbReference type="PROSITE" id="PS51737">
    <property type="entry name" value="RECOMBINASE_DNA_BIND"/>
    <property type="match status" value="1"/>
</dbReference>
<dbReference type="SMART" id="SM00857">
    <property type="entry name" value="Resolvase"/>
    <property type="match status" value="1"/>
</dbReference>
<dbReference type="Pfam" id="PF13408">
    <property type="entry name" value="Zn_ribbon_recom"/>
    <property type="match status" value="1"/>
</dbReference>
<dbReference type="RefSeq" id="WP_209556991.1">
    <property type="nucleotide sequence ID" value="NZ_JAEDXU010000003.1"/>
</dbReference>
<dbReference type="Gene3D" id="3.90.1750.20">
    <property type="entry name" value="Putative Large Serine Recombinase, Chain B, Domain 2"/>
    <property type="match status" value="1"/>
</dbReference>
<dbReference type="InterPro" id="IPR038109">
    <property type="entry name" value="DNA_bind_recomb_sf"/>
</dbReference>
<dbReference type="PANTHER" id="PTHR30461">
    <property type="entry name" value="DNA-INVERTASE FROM LAMBDOID PROPHAGE"/>
    <property type="match status" value="1"/>
</dbReference>
<evidence type="ECO:0000259" key="2">
    <source>
        <dbReference type="PROSITE" id="PS51736"/>
    </source>
</evidence>
<evidence type="ECO:0000259" key="3">
    <source>
        <dbReference type="PROSITE" id="PS51737"/>
    </source>
</evidence>
<comment type="caution">
    <text evidence="4">The sequence shown here is derived from an EMBL/GenBank/DDBJ whole genome shotgun (WGS) entry which is preliminary data.</text>
</comment>
<keyword evidence="1" id="KW-0175">Coiled coil</keyword>
<dbReference type="Pfam" id="PF00239">
    <property type="entry name" value="Resolvase"/>
    <property type="match status" value="1"/>
</dbReference>
<accession>A0ABS4CHR7</accession>
<feature type="domain" description="Resolvase/invertase-type recombinase catalytic" evidence="2">
    <location>
        <begin position="19"/>
        <end position="175"/>
    </location>
</feature>
<name>A0ABS4CHR7_9ENTE</name>
<protein>
    <submittedName>
        <fullName evidence="4">Recombinase family protein</fullName>
    </submittedName>
</protein>
<evidence type="ECO:0000313" key="4">
    <source>
        <dbReference type="EMBL" id="MBP1046171.1"/>
    </source>
</evidence>
<dbReference type="Gene3D" id="3.40.50.1390">
    <property type="entry name" value="Resolvase, N-terminal catalytic domain"/>
    <property type="match status" value="1"/>
</dbReference>
<dbReference type="PANTHER" id="PTHR30461:SF23">
    <property type="entry name" value="DNA RECOMBINASE-RELATED"/>
    <property type="match status" value="1"/>
</dbReference>
<dbReference type="Pfam" id="PF14287">
    <property type="entry name" value="DUF4368"/>
    <property type="match status" value="1"/>
</dbReference>
<feature type="coiled-coil region" evidence="1">
    <location>
        <begin position="471"/>
        <end position="498"/>
    </location>
</feature>
<evidence type="ECO:0000256" key="1">
    <source>
        <dbReference type="SAM" id="Coils"/>
    </source>
</evidence>
<dbReference type="Proteomes" id="UP000673375">
    <property type="component" value="Unassembled WGS sequence"/>
</dbReference>
<dbReference type="InterPro" id="IPR025378">
    <property type="entry name" value="DUF4368"/>
</dbReference>
<dbReference type="InterPro" id="IPR006119">
    <property type="entry name" value="Resolv_N"/>
</dbReference>
<reference evidence="4 5" key="1">
    <citation type="submission" date="2020-12" db="EMBL/GenBank/DDBJ databases">
        <title>Vagococcus allomyrinae sp. nov. and Enterococcus lavae sp. nov., isolated from the larvae of Allomyrina dichotoma.</title>
        <authorList>
            <person name="Lee S.D."/>
        </authorList>
    </citation>
    <scope>NUCLEOTIDE SEQUENCE [LARGE SCALE GENOMIC DNA]</scope>
    <source>
        <strain evidence="4 5">BWM-S5</strain>
    </source>
</reference>
<organism evidence="4 5">
    <name type="scientific">Enterococcus larvae</name>
    <dbReference type="NCBI Taxonomy" id="2794352"/>
    <lineage>
        <taxon>Bacteria</taxon>
        <taxon>Bacillati</taxon>
        <taxon>Bacillota</taxon>
        <taxon>Bacilli</taxon>
        <taxon>Lactobacillales</taxon>
        <taxon>Enterococcaceae</taxon>
        <taxon>Enterococcus</taxon>
    </lineage>
</organism>
<gene>
    <name evidence="4" type="ORF">I6N96_07735</name>
</gene>
<feature type="domain" description="Recombinase" evidence="3">
    <location>
        <begin position="183"/>
        <end position="329"/>
    </location>
</feature>
<dbReference type="PROSITE" id="PS51736">
    <property type="entry name" value="RECOMBINASES_3"/>
    <property type="match status" value="1"/>
</dbReference>